<accession>A2EG15</accession>
<dbReference type="VEuPathDB" id="TrichDB:TVAGG3_0842240"/>
<feature type="domain" description="C2 NT-type" evidence="2">
    <location>
        <begin position="1"/>
        <end position="136"/>
    </location>
</feature>
<proteinExistence type="predicted"/>
<evidence type="ECO:0000259" key="2">
    <source>
        <dbReference type="PROSITE" id="PS51840"/>
    </source>
</evidence>
<evidence type="ECO:0000313" key="3">
    <source>
        <dbReference type="EMBL" id="EAY08376.1"/>
    </source>
</evidence>
<dbReference type="PROSITE" id="PS51840">
    <property type="entry name" value="C2_NT"/>
    <property type="match status" value="1"/>
</dbReference>
<evidence type="ECO:0000313" key="4">
    <source>
        <dbReference type="Proteomes" id="UP000001542"/>
    </source>
</evidence>
<dbReference type="EMBL" id="DS113379">
    <property type="protein sequence ID" value="EAY08376.1"/>
    <property type="molecule type" value="Genomic_DNA"/>
</dbReference>
<dbReference type="KEGG" id="tva:4766276"/>
<dbReference type="InterPro" id="IPR019448">
    <property type="entry name" value="NT-C2"/>
</dbReference>
<reference evidence="3" key="2">
    <citation type="journal article" date="2007" name="Science">
        <title>Draft genome sequence of the sexually transmitted pathogen Trichomonas vaginalis.</title>
        <authorList>
            <person name="Carlton J.M."/>
            <person name="Hirt R.P."/>
            <person name="Silva J.C."/>
            <person name="Delcher A.L."/>
            <person name="Schatz M."/>
            <person name="Zhao Q."/>
            <person name="Wortman J.R."/>
            <person name="Bidwell S.L."/>
            <person name="Alsmark U.C.M."/>
            <person name="Besteiro S."/>
            <person name="Sicheritz-Ponten T."/>
            <person name="Noel C.J."/>
            <person name="Dacks J.B."/>
            <person name="Foster P.G."/>
            <person name="Simillion C."/>
            <person name="Van de Peer Y."/>
            <person name="Miranda-Saavedra D."/>
            <person name="Barton G.J."/>
            <person name="Westrop G.D."/>
            <person name="Mueller S."/>
            <person name="Dessi D."/>
            <person name="Fiori P.L."/>
            <person name="Ren Q."/>
            <person name="Paulsen I."/>
            <person name="Zhang H."/>
            <person name="Bastida-Corcuera F.D."/>
            <person name="Simoes-Barbosa A."/>
            <person name="Brown M.T."/>
            <person name="Hayes R.D."/>
            <person name="Mukherjee M."/>
            <person name="Okumura C.Y."/>
            <person name="Schneider R."/>
            <person name="Smith A.J."/>
            <person name="Vanacova S."/>
            <person name="Villalvazo M."/>
            <person name="Haas B.J."/>
            <person name="Pertea M."/>
            <person name="Feldblyum T.V."/>
            <person name="Utterback T.R."/>
            <person name="Shu C.L."/>
            <person name="Osoegawa K."/>
            <person name="de Jong P.J."/>
            <person name="Hrdy I."/>
            <person name="Horvathova L."/>
            <person name="Zubacova Z."/>
            <person name="Dolezal P."/>
            <person name="Malik S.B."/>
            <person name="Logsdon J.M. Jr."/>
            <person name="Henze K."/>
            <person name="Gupta A."/>
            <person name="Wang C.C."/>
            <person name="Dunne R.L."/>
            <person name="Upcroft J.A."/>
            <person name="Upcroft P."/>
            <person name="White O."/>
            <person name="Salzberg S.L."/>
            <person name="Tang P."/>
            <person name="Chiu C.-H."/>
            <person name="Lee Y.-S."/>
            <person name="Embley T.M."/>
            <person name="Coombs G.H."/>
            <person name="Mottram J.C."/>
            <person name="Tachezy J."/>
            <person name="Fraser-Liggett C.M."/>
            <person name="Johnson P.J."/>
        </authorList>
    </citation>
    <scope>NUCLEOTIDE SEQUENCE [LARGE SCALE GENOMIC DNA]</scope>
    <source>
        <strain evidence="3">G3</strain>
    </source>
</reference>
<dbReference type="RefSeq" id="XP_001320599.1">
    <property type="nucleotide sequence ID" value="XM_001320564.1"/>
</dbReference>
<evidence type="ECO:0000256" key="1">
    <source>
        <dbReference type="SAM" id="MobiDB-lite"/>
    </source>
</evidence>
<dbReference type="VEuPathDB" id="TrichDB:TVAG_269020"/>
<gene>
    <name evidence="3" type="ORF">TVAG_269020</name>
</gene>
<dbReference type="AlphaFoldDB" id="A2EG15"/>
<reference evidence="3" key="1">
    <citation type="submission" date="2006-10" db="EMBL/GenBank/DDBJ databases">
        <authorList>
            <person name="Amadeo P."/>
            <person name="Zhao Q."/>
            <person name="Wortman J."/>
            <person name="Fraser-Liggett C."/>
            <person name="Carlton J."/>
        </authorList>
    </citation>
    <scope>NUCLEOTIDE SEQUENCE</scope>
    <source>
        <strain evidence="3">G3</strain>
    </source>
</reference>
<dbReference type="OrthoDB" id="10610384at2759"/>
<organism evidence="3 4">
    <name type="scientific">Trichomonas vaginalis (strain ATCC PRA-98 / G3)</name>
    <dbReference type="NCBI Taxonomy" id="412133"/>
    <lineage>
        <taxon>Eukaryota</taxon>
        <taxon>Metamonada</taxon>
        <taxon>Parabasalia</taxon>
        <taxon>Trichomonadida</taxon>
        <taxon>Trichomonadidae</taxon>
        <taxon>Trichomonas</taxon>
    </lineage>
</organism>
<feature type="compositionally biased region" description="Polar residues" evidence="1">
    <location>
        <begin position="225"/>
        <end position="237"/>
    </location>
</feature>
<sequence length="597" mass="68732">MFRSGYIKRAATVTFTIHEMRIPEEISDEFFIRWKRGSYNGITERSIMSESMSVYFEKRFSCKVHMFVNKKDESVKPKYISFQVYRMKNGKDKKIFGEVDVDISKGYQHRPITEKFPLRSPHSKQSQLILTYTVQADVSTGKDDIEVDLTSTSEIGFVDDKSEHWDFSETKNQEDQEKIQNFFDMRTKMRQESMLSQFGAIPSARSHQHKNLHQLPIPEHGSKPRFSQPNVNPSQNVPEPAHAKTPEKSSDTSDLNSFLPAPKAEKQEDPAKLLKSLLNTNWGKSPLTYDEYPRPSIVIYTAFLHTQIISKELTMPDSQFNDIFAEFMNKYKDADIILNATHIDHFIISLYLMLLFKSTPNAIPQRIELISNAMKEHCAKLMTKIVDPYTTEFEKIIDNLVSMEIDPSIVTNDIINLNANIEGKLYGSEPIKAFLSNYIMQCFDDQVVRHIATTPQVCTFTAAVQWNSTNTVLSEKGFNFICFREAAAVIMMSQILCQDPNSCQDVCPHLKKDIILKILTNQQPDDFNPIPNDVILFSKTFNIQQTFYVPKILVYSGDFSEIEDKINVGDWKLTKFDQSTLTAFSFLKKFFNNNNPE</sequence>
<keyword evidence="4" id="KW-1185">Reference proteome</keyword>
<dbReference type="Pfam" id="PF10358">
    <property type="entry name" value="NT-C2"/>
    <property type="match status" value="1"/>
</dbReference>
<feature type="region of interest" description="Disordered" evidence="1">
    <location>
        <begin position="205"/>
        <end position="268"/>
    </location>
</feature>
<dbReference type="Proteomes" id="UP000001542">
    <property type="component" value="Unassembled WGS sequence"/>
</dbReference>
<dbReference type="OMA" id="TIHEMRI"/>
<feature type="compositionally biased region" description="Basic and acidic residues" evidence="1">
    <location>
        <begin position="241"/>
        <end position="251"/>
    </location>
</feature>
<name>A2EG15_TRIV3</name>
<protein>
    <recommendedName>
        <fullName evidence="2">C2 NT-type domain-containing protein</fullName>
    </recommendedName>
</protein>
<dbReference type="InParanoid" id="A2EG15"/>